<dbReference type="EnsemblPlants" id="Pp3c4_26990V3.1">
    <property type="protein sequence ID" value="Pp3c4_26990V3.1"/>
    <property type="gene ID" value="Pp3c4_26990"/>
</dbReference>
<dbReference type="EnsemblPlants" id="Pp3c4_26990V3.2">
    <property type="protein sequence ID" value="Pp3c4_26990V3.2"/>
    <property type="gene ID" value="Pp3c4_26990"/>
</dbReference>
<dbReference type="Gramene" id="Pp3c4_26990V3.1">
    <property type="protein sequence ID" value="Pp3c4_26990V3.1"/>
    <property type="gene ID" value="Pp3c4_26990"/>
</dbReference>
<sequence length="276" mass="30063">MKIERGQAALITGAGSGIGRALAVGLAGRGVRITLVDLRATQSEETIRLVEEEHAKISYKPNSPSAIFIQCDVTKTDDVAAAFARHQDVFGQLDICINNAGIVSEEPFPETNPNIWRKVIEVNLMAVIDGTIKAIQAMKERGGMILNTASAAGFLPLPFQPIYSASKGGVLMFTMSLTNLEMDIRVNSLCPEFVETPLLQPLPSSAMADLRDKVGFVPMEKVVAAALSTLDDETKAGQCVWVPTTLPTQTYPDEETDRKYQFFMKDGSPYPPFTHQ</sequence>
<evidence type="ECO:0000313" key="5">
    <source>
        <dbReference type="EnsemblPlants" id="Pp3c4_26990V3.1"/>
    </source>
</evidence>
<evidence type="ECO:0000313" key="4">
    <source>
        <dbReference type="EMBL" id="PNR55897.1"/>
    </source>
</evidence>
<dbReference type="PANTHER" id="PTHR44229:SF4">
    <property type="entry name" value="15-HYDROXYPROSTAGLANDIN DEHYDROGENASE [NAD(+)]"/>
    <property type="match status" value="1"/>
</dbReference>
<dbReference type="GO" id="GO:0005737">
    <property type="term" value="C:cytoplasm"/>
    <property type="evidence" value="ECO:0000318"/>
    <property type="project" value="GO_Central"/>
</dbReference>
<dbReference type="InterPro" id="IPR002347">
    <property type="entry name" value="SDR_fam"/>
</dbReference>
<evidence type="ECO:0000256" key="3">
    <source>
        <dbReference type="RuleBase" id="RU000363"/>
    </source>
</evidence>
<proteinExistence type="inferred from homology"/>
<dbReference type="STRING" id="3218.A9SSZ8"/>
<keyword evidence="2" id="KW-0560">Oxidoreductase</keyword>
<name>A9SSZ8_PHYPA</name>
<dbReference type="GO" id="GO:0016616">
    <property type="term" value="F:oxidoreductase activity, acting on the CH-OH group of donors, NAD or NADP as acceptor"/>
    <property type="evidence" value="ECO:0000318"/>
    <property type="project" value="GO_Central"/>
</dbReference>
<comment type="similarity">
    <text evidence="1 3">Belongs to the short-chain dehydrogenases/reductases (SDR) family.</text>
</comment>
<dbReference type="AlphaFoldDB" id="A9SSZ8"/>
<dbReference type="Gramene" id="Pp3c4_26990V3.2">
    <property type="protein sequence ID" value="Pp3c4_26990V3.2"/>
    <property type="gene ID" value="Pp3c4_26990"/>
</dbReference>
<protein>
    <submittedName>
        <fullName evidence="4 5">Uncharacterized protein</fullName>
    </submittedName>
</protein>
<dbReference type="GeneID" id="112281319"/>
<gene>
    <name evidence="5" type="primary">LOC112281319</name>
    <name evidence="4" type="ORF">PHYPA_006794</name>
</gene>
<reference evidence="5" key="3">
    <citation type="submission" date="2020-12" db="UniProtKB">
        <authorList>
            <consortium name="EnsemblPlants"/>
        </authorList>
    </citation>
    <scope>IDENTIFICATION</scope>
</reference>
<dbReference type="Pfam" id="PF00106">
    <property type="entry name" value="adh_short"/>
    <property type="match status" value="1"/>
</dbReference>
<reference evidence="4 6" key="1">
    <citation type="journal article" date="2008" name="Science">
        <title>The Physcomitrella genome reveals evolutionary insights into the conquest of land by plants.</title>
        <authorList>
            <person name="Rensing S."/>
            <person name="Lang D."/>
            <person name="Zimmer A."/>
            <person name="Terry A."/>
            <person name="Salamov A."/>
            <person name="Shapiro H."/>
            <person name="Nishiyama T."/>
            <person name="Perroud P.-F."/>
            <person name="Lindquist E."/>
            <person name="Kamisugi Y."/>
            <person name="Tanahashi T."/>
            <person name="Sakakibara K."/>
            <person name="Fujita T."/>
            <person name="Oishi K."/>
            <person name="Shin-I T."/>
            <person name="Kuroki Y."/>
            <person name="Toyoda A."/>
            <person name="Suzuki Y."/>
            <person name="Hashimoto A."/>
            <person name="Yamaguchi K."/>
            <person name="Sugano A."/>
            <person name="Kohara Y."/>
            <person name="Fujiyama A."/>
            <person name="Anterola A."/>
            <person name="Aoki S."/>
            <person name="Ashton N."/>
            <person name="Barbazuk W.B."/>
            <person name="Barker E."/>
            <person name="Bennetzen J."/>
            <person name="Bezanilla M."/>
            <person name="Blankenship R."/>
            <person name="Cho S.H."/>
            <person name="Dutcher S."/>
            <person name="Estelle M."/>
            <person name="Fawcett J.A."/>
            <person name="Gundlach H."/>
            <person name="Hanada K."/>
            <person name="Heyl A."/>
            <person name="Hicks K.A."/>
            <person name="Hugh J."/>
            <person name="Lohr M."/>
            <person name="Mayer K."/>
            <person name="Melkozernov A."/>
            <person name="Murata T."/>
            <person name="Nelson D."/>
            <person name="Pils B."/>
            <person name="Prigge M."/>
            <person name="Reiss B."/>
            <person name="Renner T."/>
            <person name="Rombauts S."/>
            <person name="Rushton P."/>
            <person name="Sanderfoot A."/>
            <person name="Schween G."/>
            <person name="Shiu S.-H."/>
            <person name="Stueber K."/>
            <person name="Theodoulou F.L."/>
            <person name="Tu H."/>
            <person name="Van de Peer Y."/>
            <person name="Verrier P.J."/>
            <person name="Waters E."/>
            <person name="Wood A."/>
            <person name="Yang L."/>
            <person name="Cove D."/>
            <person name="Cuming A."/>
            <person name="Hasebe M."/>
            <person name="Lucas S."/>
            <person name="Mishler D.B."/>
            <person name="Reski R."/>
            <person name="Grigoriev I."/>
            <person name="Quatrano R.S."/>
            <person name="Boore J.L."/>
        </authorList>
    </citation>
    <scope>NUCLEOTIDE SEQUENCE [LARGE SCALE GENOMIC DNA]</scope>
    <source>
        <strain evidence="5 6">cv. Gransden 2004</strain>
    </source>
</reference>
<dbReference type="OrthoDB" id="48317at2759"/>
<dbReference type="PANTHER" id="PTHR44229">
    <property type="entry name" value="15-HYDROXYPROSTAGLANDIN DEHYDROGENASE [NAD(+)]"/>
    <property type="match status" value="1"/>
</dbReference>
<evidence type="ECO:0000256" key="1">
    <source>
        <dbReference type="ARBA" id="ARBA00006484"/>
    </source>
</evidence>
<dbReference type="PRINTS" id="PR00080">
    <property type="entry name" value="SDRFAMILY"/>
</dbReference>
<dbReference type="PRINTS" id="PR00081">
    <property type="entry name" value="GDHRDH"/>
</dbReference>
<accession>A9SSZ8</accession>
<dbReference type="Gene3D" id="3.40.50.720">
    <property type="entry name" value="NAD(P)-binding Rossmann-like Domain"/>
    <property type="match status" value="1"/>
</dbReference>
<organism evidence="4">
    <name type="scientific">Physcomitrium patens</name>
    <name type="common">Spreading-leaved earth moss</name>
    <name type="synonym">Physcomitrella patens</name>
    <dbReference type="NCBI Taxonomy" id="3218"/>
    <lineage>
        <taxon>Eukaryota</taxon>
        <taxon>Viridiplantae</taxon>
        <taxon>Streptophyta</taxon>
        <taxon>Embryophyta</taxon>
        <taxon>Bryophyta</taxon>
        <taxon>Bryophytina</taxon>
        <taxon>Bryopsida</taxon>
        <taxon>Funariidae</taxon>
        <taxon>Funariales</taxon>
        <taxon>Funariaceae</taxon>
        <taxon>Physcomitrium</taxon>
    </lineage>
</organism>
<evidence type="ECO:0000256" key="2">
    <source>
        <dbReference type="ARBA" id="ARBA00023002"/>
    </source>
</evidence>
<reference evidence="4 6" key="2">
    <citation type="journal article" date="2018" name="Plant J.">
        <title>The Physcomitrella patens chromosome-scale assembly reveals moss genome structure and evolution.</title>
        <authorList>
            <person name="Lang D."/>
            <person name="Ullrich K.K."/>
            <person name="Murat F."/>
            <person name="Fuchs J."/>
            <person name="Jenkins J."/>
            <person name="Haas F.B."/>
            <person name="Piednoel M."/>
            <person name="Gundlach H."/>
            <person name="Van Bel M."/>
            <person name="Meyberg R."/>
            <person name="Vives C."/>
            <person name="Morata J."/>
            <person name="Symeonidi A."/>
            <person name="Hiss M."/>
            <person name="Muchero W."/>
            <person name="Kamisugi Y."/>
            <person name="Saleh O."/>
            <person name="Blanc G."/>
            <person name="Decker E.L."/>
            <person name="van Gessel N."/>
            <person name="Grimwood J."/>
            <person name="Hayes R.D."/>
            <person name="Graham S.W."/>
            <person name="Gunter L.E."/>
            <person name="McDaniel S.F."/>
            <person name="Hoernstein S.N.W."/>
            <person name="Larsson A."/>
            <person name="Li F.W."/>
            <person name="Perroud P.F."/>
            <person name="Phillips J."/>
            <person name="Ranjan P."/>
            <person name="Rokshar D.S."/>
            <person name="Rothfels C.J."/>
            <person name="Schneider L."/>
            <person name="Shu S."/>
            <person name="Stevenson D.W."/>
            <person name="Thummler F."/>
            <person name="Tillich M."/>
            <person name="Villarreal Aguilar J.C."/>
            <person name="Widiez T."/>
            <person name="Wong G.K."/>
            <person name="Wymore A."/>
            <person name="Zhang Y."/>
            <person name="Zimmer A.D."/>
            <person name="Quatrano R.S."/>
            <person name="Mayer K.F.X."/>
            <person name="Goodstein D."/>
            <person name="Casacuberta J.M."/>
            <person name="Vandepoele K."/>
            <person name="Reski R."/>
            <person name="Cuming A.C."/>
            <person name="Tuskan G.A."/>
            <person name="Maumus F."/>
            <person name="Salse J."/>
            <person name="Schmutz J."/>
            <person name="Rensing S.A."/>
        </authorList>
    </citation>
    <scope>NUCLEOTIDE SEQUENCE [LARGE SCALE GENOMIC DNA]</scope>
    <source>
        <strain evidence="5 6">cv. Gransden 2004</strain>
    </source>
</reference>
<dbReference type="RefSeq" id="XP_024373464.1">
    <property type="nucleotide sequence ID" value="XM_024517696.2"/>
</dbReference>
<dbReference type="OMA" id="TDVARCM"/>
<dbReference type="InterPro" id="IPR036291">
    <property type="entry name" value="NAD(P)-bd_dom_sf"/>
</dbReference>
<dbReference type="Proteomes" id="UP000006727">
    <property type="component" value="Chromosome 4"/>
</dbReference>
<dbReference type="HOGENOM" id="CLU_010194_2_10_1"/>
<dbReference type="EMBL" id="ABEU02000004">
    <property type="protein sequence ID" value="PNR55897.1"/>
    <property type="molecule type" value="Genomic_DNA"/>
</dbReference>
<evidence type="ECO:0000313" key="6">
    <source>
        <dbReference type="Proteomes" id="UP000006727"/>
    </source>
</evidence>
<keyword evidence="6" id="KW-1185">Reference proteome</keyword>
<dbReference type="RefSeq" id="XP_024373465.1">
    <property type="nucleotide sequence ID" value="XM_024517697.2"/>
</dbReference>
<dbReference type="eggNOG" id="KOG4169">
    <property type="taxonomic scope" value="Eukaryota"/>
</dbReference>
<dbReference type="PaxDb" id="3218-PP1S115_21V6.1"/>
<dbReference type="SUPFAM" id="SSF51735">
    <property type="entry name" value="NAD(P)-binding Rossmann-fold domains"/>
    <property type="match status" value="1"/>
</dbReference>